<dbReference type="EMBL" id="JAACJK010000001">
    <property type="protein sequence ID" value="KAF5342223.1"/>
    <property type="molecule type" value="Genomic_DNA"/>
</dbReference>
<evidence type="ECO:0008006" key="3">
    <source>
        <dbReference type="Google" id="ProtNLM"/>
    </source>
</evidence>
<dbReference type="AlphaFoldDB" id="A0A8H5FMT0"/>
<evidence type="ECO:0000313" key="1">
    <source>
        <dbReference type="EMBL" id="KAF5342223.1"/>
    </source>
</evidence>
<gene>
    <name evidence="1" type="ORF">D9611_001715</name>
</gene>
<accession>A0A8H5FMT0</accession>
<dbReference type="OrthoDB" id="2840678at2759"/>
<sequence length="544" mass="60221">MFGALLTRWDVNNLMALSCRQEKPVSIPSHSASILLDPATLSLEASVQSLNASFSVTLNRRAGGIHTLPNEIVNNIFLSGSLTLSTNPTTSTSPAFTLLLVCRRWRALAIALQPLWTTLDLDRCYLEQRWGQATAEILLWKFAQLCLSRTATRPLHFTFCCGSIGAPMQKLAELGATSDRWVSLTLASNTLTTILNDRKNFAGFPALRHLDMHMLSRPLGRISDFSGPIIDIDDDPDWAPFDGVALDLPALKLLRVQLRMSLSHRNDAQDGFLGLPRTIGTNITHLTIRSCAHLGTLSKRISLASAQPSALTLPFVTHLVVDGGRKHQESHHDDVWRHLAFLRLPVLAHLRISQTAPEDRDPSTNPHFGNFLSNCHQIQTLTTHQVSLKHTTALLEALKPRALTISDAFDHASSREVLCNMLKGMLKGGQSNPELDRIAVYDITSSGAQLAEDVAKLLERFARPPLREKVGDTDIPSKSIAVHSRVSPSRTFQTRIRGQAGLVVAVKLCFHLHPPRFFSQQRLATDSEEWEEWCSDSDCKSGAY</sequence>
<organism evidence="1 2">
    <name type="scientific">Ephemerocybe angulata</name>
    <dbReference type="NCBI Taxonomy" id="980116"/>
    <lineage>
        <taxon>Eukaryota</taxon>
        <taxon>Fungi</taxon>
        <taxon>Dikarya</taxon>
        <taxon>Basidiomycota</taxon>
        <taxon>Agaricomycotina</taxon>
        <taxon>Agaricomycetes</taxon>
        <taxon>Agaricomycetidae</taxon>
        <taxon>Agaricales</taxon>
        <taxon>Agaricineae</taxon>
        <taxon>Psathyrellaceae</taxon>
        <taxon>Ephemerocybe</taxon>
    </lineage>
</organism>
<evidence type="ECO:0000313" key="2">
    <source>
        <dbReference type="Proteomes" id="UP000541558"/>
    </source>
</evidence>
<proteinExistence type="predicted"/>
<reference evidence="1 2" key="1">
    <citation type="journal article" date="2020" name="ISME J.">
        <title>Uncovering the hidden diversity of litter-decomposition mechanisms in mushroom-forming fungi.</title>
        <authorList>
            <person name="Floudas D."/>
            <person name="Bentzer J."/>
            <person name="Ahren D."/>
            <person name="Johansson T."/>
            <person name="Persson P."/>
            <person name="Tunlid A."/>
        </authorList>
    </citation>
    <scope>NUCLEOTIDE SEQUENCE [LARGE SCALE GENOMIC DNA]</scope>
    <source>
        <strain evidence="1 2">CBS 175.51</strain>
    </source>
</reference>
<name>A0A8H5FMT0_9AGAR</name>
<comment type="caution">
    <text evidence="1">The sequence shown here is derived from an EMBL/GenBank/DDBJ whole genome shotgun (WGS) entry which is preliminary data.</text>
</comment>
<dbReference type="Proteomes" id="UP000541558">
    <property type="component" value="Unassembled WGS sequence"/>
</dbReference>
<keyword evidence="2" id="KW-1185">Reference proteome</keyword>
<protein>
    <recommendedName>
        <fullName evidence="3">F-box domain-containing protein</fullName>
    </recommendedName>
</protein>